<organism evidence="1 2">
    <name type="scientific">Corymbia citriodora subsp. variegata</name>
    <dbReference type="NCBI Taxonomy" id="360336"/>
    <lineage>
        <taxon>Eukaryota</taxon>
        <taxon>Viridiplantae</taxon>
        <taxon>Streptophyta</taxon>
        <taxon>Embryophyta</taxon>
        <taxon>Tracheophyta</taxon>
        <taxon>Spermatophyta</taxon>
        <taxon>Magnoliopsida</taxon>
        <taxon>eudicotyledons</taxon>
        <taxon>Gunneridae</taxon>
        <taxon>Pentapetalae</taxon>
        <taxon>rosids</taxon>
        <taxon>malvids</taxon>
        <taxon>Myrtales</taxon>
        <taxon>Myrtaceae</taxon>
        <taxon>Myrtoideae</taxon>
        <taxon>Eucalypteae</taxon>
        <taxon>Corymbia</taxon>
    </lineage>
</organism>
<proteinExistence type="predicted"/>
<dbReference type="AlphaFoldDB" id="A0A8T0CXL4"/>
<gene>
    <name evidence="1" type="ORF">BT93_L5034</name>
</gene>
<keyword evidence="2" id="KW-1185">Reference proteome</keyword>
<dbReference type="EMBL" id="MU089583">
    <property type="protein sequence ID" value="KAF7850795.1"/>
    <property type="molecule type" value="Genomic_DNA"/>
</dbReference>
<evidence type="ECO:0000313" key="2">
    <source>
        <dbReference type="Proteomes" id="UP000806378"/>
    </source>
</evidence>
<protein>
    <submittedName>
        <fullName evidence="1">Uncharacterized protein</fullName>
    </submittedName>
</protein>
<comment type="caution">
    <text evidence="1">The sequence shown here is derived from an EMBL/GenBank/DDBJ whole genome shotgun (WGS) entry which is preliminary data.</text>
</comment>
<dbReference type="Proteomes" id="UP000806378">
    <property type="component" value="Unassembled WGS sequence"/>
</dbReference>
<name>A0A8T0CXL4_CORYI</name>
<accession>A0A8T0CXL4</accession>
<evidence type="ECO:0000313" key="1">
    <source>
        <dbReference type="EMBL" id="KAF7850795.1"/>
    </source>
</evidence>
<dbReference type="Gramene" id="rna-gnl|WGS:JABURB|Cocit.L5034.1">
    <property type="protein sequence ID" value="cds-KAF7850795.1"/>
    <property type="gene ID" value="gene-BT93_L5034"/>
</dbReference>
<sequence length="99" mass="11084">MEGLFALMKFRTAQKPFILSTSGPPGTLLVNTHEQSSLPHGVASPVSWRGISSRKCRKQGAHEFWLLNAVSFRYELSCKCGVRIKMEYRALISNPSSRT</sequence>
<reference evidence="1" key="1">
    <citation type="submission" date="2020-05" db="EMBL/GenBank/DDBJ databases">
        <title>WGS assembly of Corymbia citriodora subspecies variegata.</title>
        <authorList>
            <person name="Barry K."/>
            <person name="Hundley H."/>
            <person name="Shu S."/>
            <person name="Jenkins J."/>
            <person name="Grimwood J."/>
            <person name="Baten A."/>
        </authorList>
    </citation>
    <scope>NUCLEOTIDE SEQUENCE</scope>
    <source>
        <strain evidence="1">CV2-018</strain>
    </source>
</reference>